<comment type="caution">
    <text evidence="2">The sequence shown here is derived from an EMBL/GenBank/DDBJ whole genome shotgun (WGS) entry which is preliminary data.</text>
</comment>
<keyword evidence="1" id="KW-0472">Membrane</keyword>
<evidence type="ECO:0000256" key="1">
    <source>
        <dbReference type="SAM" id="Phobius"/>
    </source>
</evidence>
<dbReference type="GO" id="GO:0005886">
    <property type="term" value="C:plasma membrane"/>
    <property type="evidence" value="ECO:0007669"/>
    <property type="project" value="TreeGrafter"/>
</dbReference>
<organism evidence="2 3">
    <name type="scientific">Pseudomonas fluorescens</name>
    <dbReference type="NCBI Taxonomy" id="294"/>
    <lineage>
        <taxon>Bacteria</taxon>
        <taxon>Pseudomonadati</taxon>
        <taxon>Pseudomonadota</taxon>
        <taxon>Gammaproteobacteria</taxon>
        <taxon>Pseudomonadales</taxon>
        <taxon>Pseudomonadaceae</taxon>
        <taxon>Pseudomonas</taxon>
    </lineage>
</organism>
<feature type="transmembrane region" description="Helical" evidence="1">
    <location>
        <begin position="132"/>
        <end position="149"/>
    </location>
</feature>
<dbReference type="InterPro" id="IPR003474">
    <property type="entry name" value="Glcn_transporter"/>
</dbReference>
<sequence length="407" mass="42719">MSELELSAQSAPASIRSSIAKAFSLPFPIFMIVLTVALGLVGGLGNNEIVSVLITGYGNNLGYFCIVLLSAFYLAAWLSHGQDLYLGKAGVVMSPLMGAGMVCPDTAYAALSPLAGRYRTAIAVGSYSGFKLLIPAGPLIIGLGVGANVEDHRLIVLGLILMVTTFVAGMIWLRLVGDHSDVVEASPSEGRAFQWGSSSRRLFPLALLFALLFIGYFGKLSAVPIVGFFTAPAGALLTSAIVAYLLTRQENRKPMLDSTIRRTANLLFIIGCASALGHMLARVVPAGYAVEIVTGVKSASLMLIGLFSVAAIFKIINGSSLATFSALPPILAPVLANTGIDLIPVVYAICLGSFIAILPNDSFYWLVRNDAFANGRTAHYVTAITGASIFQAFIGLGALCVITALSF</sequence>
<accession>A0A944DHT9</accession>
<proteinExistence type="predicted"/>
<evidence type="ECO:0000313" key="3">
    <source>
        <dbReference type="Proteomes" id="UP000692896"/>
    </source>
</evidence>
<feature type="transmembrane region" description="Helical" evidence="1">
    <location>
        <begin position="225"/>
        <end position="246"/>
    </location>
</feature>
<dbReference type="Proteomes" id="UP000692896">
    <property type="component" value="Unassembled WGS sequence"/>
</dbReference>
<dbReference type="PANTHER" id="PTHR30354:SF11">
    <property type="entry name" value="PERMEASE"/>
    <property type="match status" value="1"/>
</dbReference>
<feature type="transmembrane region" description="Helical" evidence="1">
    <location>
        <begin position="155"/>
        <end position="173"/>
    </location>
</feature>
<feature type="transmembrane region" description="Helical" evidence="1">
    <location>
        <begin position="339"/>
        <end position="358"/>
    </location>
</feature>
<reference evidence="2" key="1">
    <citation type="submission" date="2021-03" db="EMBL/GenBank/DDBJ databases">
        <title>Genomic analysis provides insights into the functional capacity of soil bacteria communities inhabiting an altitudinal gradient in the Atacama Desert.</title>
        <authorList>
            <person name="Gonzalez M."/>
            <person name="Maldonado J."/>
            <person name="Maza F."/>
            <person name="Hodar C."/>
            <person name="Cortes M."/>
            <person name="Palma R."/>
            <person name="Andreani C."/>
            <person name="Gaete A."/>
            <person name="Vasquez-Dean J."/>
            <person name="Acuna V."/>
            <person name="Aguado M."/>
            <person name="Mandakovic D."/>
            <person name="Latorre M."/>
            <person name="Orellana A."/>
            <person name="Gutierrez R."/>
            <person name="Montecino M."/>
            <person name="Allende M."/>
            <person name="Maass A."/>
            <person name="Cambiazo V."/>
        </authorList>
    </citation>
    <scope>NUCLEOTIDE SEQUENCE</scope>
    <source>
        <strain evidence="2">ISL-25</strain>
    </source>
</reference>
<feature type="transmembrane region" description="Helical" evidence="1">
    <location>
        <begin position="266"/>
        <end position="290"/>
    </location>
</feature>
<name>A0A944DHT9_PSEFL</name>
<dbReference type="RefSeq" id="WP_214918772.1">
    <property type="nucleotide sequence ID" value="NZ_JAGGNX010000008.1"/>
</dbReference>
<dbReference type="Pfam" id="PF02447">
    <property type="entry name" value="GntP_permease"/>
    <property type="match status" value="1"/>
</dbReference>
<protein>
    <submittedName>
        <fullName evidence="2">TRAP transporter large permease subunit</fullName>
    </submittedName>
</protein>
<dbReference type="PANTHER" id="PTHR30354">
    <property type="entry name" value="GNT FAMILY GLUCONATE TRANSPORTER"/>
    <property type="match status" value="1"/>
</dbReference>
<keyword evidence="1" id="KW-0812">Transmembrane</keyword>
<gene>
    <name evidence="2" type="ORF">J7E47_12250</name>
</gene>
<dbReference type="AlphaFoldDB" id="A0A944DHT9"/>
<keyword evidence="1" id="KW-1133">Transmembrane helix</keyword>
<dbReference type="GO" id="GO:0015128">
    <property type="term" value="F:gluconate transmembrane transporter activity"/>
    <property type="evidence" value="ECO:0007669"/>
    <property type="project" value="InterPro"/>
</dbReference>
<evidence type="ECO:0000313" key="2">
    <source>
        <dbReference type="EMBL" id="MBT2329491.1"/>
    </source>
</evidence>
<feature type="transmembrane region" description="Helical" evidence="1">
    <location>
        <begin position="202"/>
        <end position="219"/>
    </location>
</feature>
<dbReference type="NCBIfam" id="NF040536">
    <property type="entry name" value="export_ArsQ"/>
    <property type="match status" value="1"/>
</dbReference>
<feature type="transmembrane region" description="Helical" evidence="1">
    <location>
        <begin position="90"/>
        <end position="111"/>
    </location>
</feature>
<dbReference type="EMBL" id="JAGGOB010000024">
    <property type="protein sequence ID" value="MBT2329491.1"/>
    <property type="molecule type" value="Genomic_DNA"/>
</dbReference>
<feature type="transmembrane region" description="Helical" evidence="1">
    <location>
        <begin position="57"/>
        <end position="78"/>
    </location>
</feature>
<feature type="transmembrane region" description="Helical" evidence="1">
    <location>
        <begin position="302"/>
        <end position="327"/>
    </location>
</feature>
<feature type="transmembrane region" description="Helical" evidence="1">
    <location>
        <begin position="378"/>
        <end position="405"/>
    </location>
</feature>
<feature type="transmembrane region" description="Helical" evidence="1">
    <location>
        <begin position="25"/>
        <end position="45"/>
    </location>
</feature>